<keyword evidence="5" id="KW-0687">Ribonucleoprotein</keyword>
<comment type="similarity">
    <text evidence="2">Belongs to the mitochondrion-specific ribosomal protein mS33 family.</text>
</comment>
<dbReference type="PANTHER" id="PTHR13362">
    <property type="entry name" value="MITOCHONDRIAL RIBOSOMAL PROTEIN S33"/>
    <property type="match status" value="1"/>
</dbReference>
<dbReference type="PANTHER" id="PTHR13362:SF2">
    <property type="entry name" value="SMALL RIBOSOMAL SUBUNIT PROTEIN MS33"/>
    <property type="match status" value="1"/>
</dbReference>
<dbReference type="GO" id="GO:0005840">
    <property type="term" value="C:ribosome"/>
    <property type="evidence" value="ECO:0007669"/>
    <property type="project" value="UniProtKB-KW"/>
</dbReference>
<feature type="region of interest" description="Disordered" evidence="7">
    <location>
        <begin position="83"/>
        <end position="102"/>
    </location>
</feature>
<dbReference type="InterPro" id="IPR013219">
    <property type="entry name" value="Ribosomal_mS33"/>
</dbReference>
<keyword evidence="3 8" id="KW-0689">Ribosomal protein</keyword>
<evidence type="ECO:0000256" key="2">
    <source>
        <dbReference type="ARBA" id="ARBA00008970"/>
    </source>
</evidence>
<evidence type="ECO:0000256" key="1">
    <source>
        <dbReference type="ARBA" id="ARBA00004173"/>
    </source>
</evidence>
<evidence type="ECO:0000313" key="9">
    <source>
        <dbReference type="Proteomes" id="UP001642502"/>
    </source>
</evidence>
<sequence length="102" mass="11654">MSVPRARLLDLMKVQCKVFSTTFNPEGIRMGNKVLRQRLRGPALASYYPRKIATIKDLQREFPAFTIVNEEEEDRLEHLAGLRARGKGNAKKNAAADKKKKR</sequence>
<accession>A0ABP0DCB4</accession>
<evidence type="ECO:0000256" key="4">
    <source>
        <dbReference type="ARBA" id="ARBA00023128"/>
    </source>
</evidence>
<evidence type="ECO:0000313" key="8">
    <source>
        <dbReference type="EMBL" id="CAK7264987.1"/>
    </source>
</evidence>
<organism evidence="8 9">
    <name type="scientific">Sporothrix epigloea</name>
    <dbReference type="NCBI Taxonomy" id="1892477"/>
    <lineage>
        <taxon>Eukaryota</taxon>
        <taxon>Fungi</taxon>
        <taxon>Dikarya</taxon>
        <taxon>Ascomycota</taxon>
        <taxon>Pezizomycotina</taxon>
        <taxon>Sordariomycetes</taxon>
        <taxon>Sordariomycetidae</taxon>
        <taxon>Ophiostomatales</taxon>
        <taxon>Ophiostomataceae</taxon>
        <taxon>Sporothrix</taxon>
    </lineage>
</organism>
<name>A0ABP0DCB4_9PEZI</name>
<reference evidence="8 9" key="1">
    <citation type="submission" date="2024-01" db="EMBL/GenBank/DDBJ databases">
        <authorList>
            <person name="Allen C."/>
            <person name="Tagirdzhanova G."/>
        </authorList>
    </citation>
    <scope>NUCLEOTIDE SEQUENCE [LARGE SCALE GENOMIC DNA]</scope>
    <source>
        <strain evidence="8 9">CBS 119000</strain>
    </source>
</reference>
<dbReference type="Pfam" id="PF08293">
    <property type="entry name" value="MRP-S33"/>
    <property type="match status" value="1"/>
</dbReference>
<evidence type="ECO:0000256" key="7">
    <source>
        <dbReference type="SAM" id="MobiDB-lite"/>
    </source>
</evidence>
<evidence type="ECO:0000256" key="5">
    <source>
        <dbReference type="ARBA" id="ARBA00023274"/>
    </source>
</evidence>
<evidence type="ECO:0000256" key="6">
    <source>
        <dbReference type="ARBA" id="ARBA00035132"/>
    </source>
</evidence>
<comment type="caution">
    <text evidence="8">The sequence shown here is derived from an EMBL/GenBank/DDBJ whole genome shotgun (WGS) entry which is preliminary data.</text>
</comment>
<keyword evidence="9" id="KW-1185">Reference proteome</keyword>
<proteinExistence type="inferred from homology"/>
<evidence type="ECO:0000256" key="3">
    <source>
        <dbReference type="ARBA" id="ARBA00022980"/>
    </source>
</evidence>
<keyword evidence="4" id="KW-0496">Mitochondrion</keyword>
<gene>
    <name evidence="8" type="primary">RSM27</name>
    <name evidence="8" type="ORF">SEPCBS119000_001281</name>
</gene>
<dbReference type="EMBL" id="CAWUON010000009">
    <property type="protein sequence ID" value="CAK7264987.1"/>
    <property type="molecule type" value="Genomic_DNA"/>
</dbReference>
<dbReference type="Proteomes" id="UP001642502">
    <property type="component" value="Unassembled WGS sequence"/>
</dbReference>
<comment type="subcellular location">
    <subcellularLocation>
        <location evidence="1">Mitochondrion</location>
    </subcellularLocation>
</comment>
<protein>
    <recommendedName>
        <fullName evidence="6">Small ribosomal subunit protein mS33</fullName>
    </recommendedName>
</protein>